<sequence>MISGIDGLVVMKLIFGIKAHGTRTRRESKEHMMKKSLLLGHTIWLP</sequence>
<organism evidence="1">
    <name type="scientific">Cucumis melo</name>
    <name type="common">Muskmelon</name>
    <dbReference type="NCBI Taxonomy" id="3656"/>
    <lineage>
        <taxon>Eukaryota</taxon>
        <taxon>Viridiplantae</taxon>
        <taxon>Streptophyta</taxon>
        <taxon>Embryophyta</taxon>
        <taxon>Tracheophyta</taxon>
        <taxon>Spermatophyta</taxon>
        <taxon>Magnoliopsida</taxon>
        <taxon>eudicotyledons</taxon>
        <taxon>Gunneridae</taxon>
        <taxon>Pentapetalae</taxon>
        <taxon>rosids</taxon>
        <taxon>fabids</taxon>
        <taxon>Cucurbitales</taxon>
        <taxon>Cucurbitaceae</taxon>
        <taxon>Benincaseae</taxon>
        <taxon>Cucumis</taxon>
    </lineage>
</organism>
<reference evidence="1" key="1">
    <citation type="submission" date="2023-03" db="UniProtKB">
        <authorList>
            <consortium name="EnsemblPlants"/>
        </authorList>
    </citation>
    <scope>IDENTIFICATION</scope>
</reference>
<proteinExistence type="predicted"/>
<accession>A0A9I9EB24</accession>
<dbReference type="AlphaFoldDB" id="A0A9I9EB24"/>
<dbReference type="Gramene" id="MELO3C031329.2.1">
    <property type="protein sequence ID" value="MELO3C031329.2.1"/>
    <property type="gene ID" value="MELO3C031329.2"/>
</dbReference>
<evidence type="ECO:0000313" key="1">
    <source>
        <dbReference type="EnsemblPlants" id="MELO3C031329.2.1"/>
    </source>
</evidence>
<name>A0A9I9EB24_CUCME</name>
<dbReference type="EnsemblPlants" id="MELO3C031329.2.1">
    <property type="protein sequence ID" value="MELO3C031329.2.1"/>
    <property type="gene ID" value="MELO3C031329.2"/>
</dbReference>
<protein>
    <submittedName>
        <fullName evidence="1">Uncharacterized protein</fullName>
    </submittedName>
</protein>